<dbReference type="EMBL" id="JXNZ01000042">
    <property type="protein sequence ID" value="KIQ60184.1"/>
    <property type="molecule type" value="Genomic_DNA"/>
</dbReference>
<dbReference type="AlphaFoldDB" id="A0A0D0PD49"/>
<evidence type="ECO:0000313" key="4">
    <source>
        <dbReference type="Proteomes" id="UP000032101"/>
    </source>
</evidence>
<accession>A0A0D0PD49</accession>
<dbReference type="OrthoDB" id="7271057at2"/>
<feature type="compositionally biased region" description="Basic and acidic residues" evidence="1">
    <location>
        <begin position="8"/>
        <end position="24"/>
    </location>
</feature>
<dbReference type="PATRIC" id="fig|294.124.peg.1379"/>
<feature type="region of interest" description="Disordered" evidence="1">
    <location>
        <begin position="1"/>
        <end position="24"/>
    </location>
</feature>
<reference evidence="3 4" key="1">
    <citation type="submission" date="2015-01" db="EMBL/GenBank/DDBJ databases">
        <title>Draft Genome Sequence of the Biocontrol and Plant Growth-Promoting Rhizobacteria (PGPR) Pseudomonas fluorescens UM270.</title>
        <authorList>
            <person name="Hernandez-Salmeron J.E."/>
            <person name="Santoyo G."/>
            <person name="Moreno-Hagelsieb G."/>
            <person name="Hernandez-Leon R."/>
        </authorList>
    </citation>
    <scope>NUCLEOTIDE SEQUENCE [LARGE SCALE GENOMIC DNA]</scope>
    <source>
        <strain evidence="3 4">UM270</strain>
    </source>
</reference>
<evidence type="ECO:0000313" key="3">
    <source>
        <dbReference type="EMBL" id="KIQ60184.1"/>
    </source>
</evidence>
<dbReference type="Pfam" id="PF25181">
    <property type="entry name" value="Phage_Bbp19"/>
    <property type="match status" value="1"/>
</dbReference>
<proteinExistence type="predicted"/>
<evidence type="ECO:0000256" key="1">
    <source>
        <dbReference type="SAM" id="MobiDB-lite"/>
    </source>
</evidence>
<comment type="caution">
    <text evidence="3">The sequence shown here is derived from an EMBL/GenBank/DDBJ whole genome shotgun (WGS) entry which is preliminary data.</text>
</comment>
<gene>
    <name evidence="3" type="ORF">RL74_06740</name>
</gene>
<sequence>MDGLEELNALREAGEQAERTERQKQAADFRWLMNDERGRRFMWRLMGHCKVFEPSFNPHGGVMNFNEGQRNVGLFLLGEVNQLCPALFPVMAAENAPKPVEDETN</sequence>
<name>A0A0D0PD49_PSEFL</name>
<dbReference type="InterPro" id="IPR057447">
    <property type="entry name" value="Bbp19-like_phage"/>
</dbReference>
<organism evidence="3 4">
    <name type="scientific">Pseudomonas fluorescens</name>
    <dbReference type="NCBI Taxonomy" id="294"/>
    <lineage>
        <taxon>Bacteria</taxon>
        <taxon>Pseudomonadati</taxon>
        <taxon>Pseudomonadota</taxon>
        <taxon>Gammaproteobacteria</taxon>
        <taxon>Pseudomonadales</taxon>
        <taxon>Pseudomonadaceae</taxon>
        <taxon>Pseudomonas</taxon>
    </lineage>
</organism>
<evidence type="ECO:0000259" key="2">
    <source>
        <dbReference type="Pfam" id="PF25181"/>
    </source>
</evidence>
<protein>
    <recommendedName>
        <fullName evidence="2">Bbp19-like phage domain-containing protein</fullName>
    </recommendedName>
</protein>
<dbReference type="Proteomes" id="UP000032101">
    <property type="component" value="Unassembled WGS sequence"/>
</dbReference>
<feature type="domain" description="Bbp19-like phage" evidence="2">
    <location>
        <begin position="29"/>
        <end position="91"/>
    </location>
</feature>
<dbReference type="RefSeq" id="WP_042729030.1">
    <property type="nucleotide sequence ID" value="NZ_JXNZ01000042.1"/>
</dbReference>